<evidence type="ECO:0000313" key="9">
    <source>
        <dbReference type="Proteomes" id="UP001479436"/>
    </source>
</evidence>
<comment type="caution">
    <text evidence="8">The sequence shown here is derived from an EMBL/GenBank/DDBJ whole genome shotgun (WGS) entry which is preliminary data.</text>
</comment>
<feature type="compositionally biased region" description="Acidic residues" evidence="6">
    <location>
        <begin position="762"/>
        <end position="779"/>
    </location>
</feature>
<comment type="similarity">
    <text evidence="2">Belongs to the Rab3-GAP catalytic subunit family.</text>
</comment>
<comment type="subcellular location">
    <subcellularLocation>
        <location evidence="1">Cytoplasm</location>
    </subcellularLocation>
</comment>
<feature type="domain" description="Rab3GAP catalytic subunit conserved" evidence="7">
    <location>
        <begin position="780"/>
        <end position="934"/>
    </location>
</feature>
<sequence>MGEESVPNISRPEEDEFFEILDYTPVSYWKRFSILIENVLRKWELTDGSMGVFEDTEVNIDQQNSSNVASFVHKEILTLEEFSYALTYHYHPANASERKEHEEMYVRDSWPGDREKCGFLPLSYPRYHTSSTQLKFHPLHHWTGLTHILVVTPVSISGLFSPGVSDESNNIDAHTADRLLHSFAIAFRNVKCQIPVFVPVGQAWKSVFGGLMIGAEKECEFRFNTTYVPFIPKQYSNLSGLLELMVKPSNGNANEESSETSDKDTNSIPDGIRSELELSATYTYSVEEFPVDDRRSSKQSLAEEDDDTGTSTVDWDRRSYISNELGPAILQFGPITDPLESLHLTVLYTGKLEEFTQISEAKMFHPDTPTSWYLSCEFNEEERNTSMLTMVLKKAVGSWIGDTLTARYVHSNEYANPSWGNPDLRTFRSISIFGATILDAVNAAGTVPGALTMVDSSDIECMIYELFNEEKTPNNNSTTTSSHTEYIRCERNTAIQIFTTSSLGLHFKPATTVPYKSLVWNLILQLLSSISPIPMSTHSATAIGLLKILWSEFHKQVRYHWEESIPLPNVDIGSTTDINCPVEPKLNESTEVTDEGIDLRYNLIHQKLSMINCCILRRNRRMKRYPSNENNKPLKKSKELVDSAEGPSVTEATVKSLMTSFSDIKAWYGNQKPGKLERIFDWLTVDNSNDKQSPSPSEELNSKREMDPNEDYDEVFYDTIEDINEDNEVEILEGENQESNAFIDSFVQLSTDEPTEPKQASESEDEQSDVSSEEPFELDESTREGHSYPSKDLLLLDTRETLWIPETQEPEIMTEDMLLKRAQAFEDLGTSEEGASERARLQCSQLKSDMEAFKAANPGCTLSDFVRWHSPRDWVIEEGADINNPVKGKLSARMVKEGNFWQELWKTAKRVPAYRQKPVFDYEYEAENALDYLERLSVYELFGELLPTMLLVAYDVLTVHPTASKIVPVALALSVLGKQLTAYSWEDNDPELASLANILDSFNEVELLMGRGVSLLKKLNDHYELVEWLITLTESKVKEGAEKATVYRCFSDVDESRTPISKEYIFRPVNSPVIPNQKTSQRMYVLVKEDEFRLLETTRMIKK</sequence>
<keyword evidence="9" id="KW-1185">Reference proteome</keyword>
<keyword evidence="5" id="KW-0963">Cytoplasm</keyword>
<gene>
    <name evidence="8" type="ORF">K7432_000132</name>
</gene>
<evidence type="ECO:0000259" key="7">
    <source>
        <dbReference type="Pfam" id="PF13890"/>
    </source>
</evidence>
<dbReference type="InterPro" id="IPR026147">
    <property type="entry name" value="Rab3GAP1_conserved"/>
</dbReference>
<name>A0ABR2X552_9FUNG</name>
<dbReference type="Proteomes" id="UP001479436">
    <property type="component" value="Unassembled WGS sequence"/>
</dbReference>
<feature type="region of interest" description="Disordered" evidence="6">
    <location>
        <begin position="249"/>
        <end position="270"/>
    </location>
</feature>
<evidence type="ECO:0000256" key="1">
    <source>
        <dbReference type="ARBA" id="ARBA00004496"/>
    </source>
</evidence>
<reference evidence="8 9" key="1">
    <citation type="submission" date="2023-04" db="EMBL/GenBank/DDBJ databases">
        <title>Genome of Basidiobolus ranarum AG-B5.</title>
        <authorList>
            <person name="Stajich J.E."/>
            <person name="Carter-House D."/>
            <person name="Gryganskyi A."/>
        </authorList>
    </citation>
    <scope>NUCLEOTIDE SEQUENCE [LARGE SCALE GENOMIC DNA]</scope>
    <source>
        <strain evidence="8 9">AG-B5</strain>
    </source>
</reference>
<evidence type="ECO:0000256" key="6">
    <source>
        <dbReference type="SAM" id="MobiDB-lite"/>
    </source>
</evidence>
<evidence type="ECO:0000256" key="2">
    <source>
        <dbReference type="ARBA" id="ARBA00008856"/>
    </source>
</evidence>
<feature type="region of interest" description="Disordered" evidence="6">
    <location>
        <begin position="686"/>
        <end position="710"/>
    </location>
</feature>
<feature type="region of interest" description="Disordered" evidence="6">
    <location>
        <begin position="291"/>
        <end position="314"/>
    </location>
</feature>
<organism evidence="8 9">
    <name type="scientific">Basidiobolus ranarum</name>
    <dbReference type="NCBI Taxonomy" id="34480"/>
    <lineage>
        <taxon>Eukaryota</taxon>
        <taxon>Fungi</taxon>
        <taxon>Fungi incertae sedis</taxon>
        <taxon>Zoopagomycota</taxon>
        <taxon>Entomophthoromycotina</taxon>
        <taxon>Basidiobolomycetes</taxon>
        <taxon>Basidiobolales</taxon>
        <taxon>Basidiobolaceae</taxon>
        <taxon>Basidiobolus</taxon>
    </lineage>
</organism>
<protein>
    <recommendedName>
        <fullName evidence="3">Rab3 GTPase-activating protein catalytic subunit</fullName>
    </recommendedName>
</protein>
<evidence type="ECO:0000256" key="4">
    <source>
        <dbReference type="ARBA" id="ARBA00022468"/>
    </source>
</evidence>
<dbReference type="Pfam" id="PF13890">
    <property type="entry name" value="Rab3-GTPase_cat"/>
    <property type="match status" value="1"/>
</dbReference>
<proteinExistence type="inferred from homology"/>
<dbReference type="EMBL" id="JASJQH010000002">
    <property type="protein sequence ID" value="KAK9768903.1"/>
    <property type="molecule type" value="Genomic_DNA"/>
</dbReference>
<evidence type="ECO:0000256" key="3">
    <source>
        <dbReference type="ARBA" id="ARBA00015817"/>
    </source>
</evidence>
<feature type="region of interest" description="Disordered" evidence="6">
    <location>
        <begin position="752"/>
        <end position="791"/>
    </location>
</feature>
<evidence type="ECO:0000256" key="5">
    <source>
        <dbReference type="ARBA" id="ARBA00022490"/>
    </source>
</evidence>
<accession>A0ABR2X552</accession>
<keyword evidence="4" id="KW-0343">GTPase activation</keyword>
<dbReference type="PANTHER" id="PTHR21422">
    <property type="entry name" value="RAB3 GTPASE-ACTIVATING PROTEIN CATALYTIC SUBUNIT"/>
    <property type="match status" value="1"/>
</dbReference>
<dbReference type="InterPro" id="IPR045700">
    <property type="entry name" value="Rab3GAP1"/>
</dbReference>
<feature type="compositionally biased region" description="Polar residues" evidence="6">
    <location>
        <begin position="686"/>
        <end position="699"/>
    </location>
</feature>
<evidence type="ECO:0000313" key="8">
    <source>
        <dbReference type="EMBL" id="KAK9768903.1"/>
    </source>
</evidence>
<dbReference type="PANTHER" id="PTHR21422:SF9">
    <property type="entry name" value="RAB3 GTPASE-ACTIVATING PROTEIN CATALYTIC SUBUNIT"/>
    <property type="match status" value="1"/>
</dbReference>